<dbReference type="Proteomes" id="UP000245771">
    <property type="component" value="Unassembled WGS sequence"/>
</dbReference>
<keyword evidence="3" id="KW-1185">Reference proteome</keyword>
<evidence type="ECO:0000313" key="3">
    <source>
        <dbReference type="Proteomes" id="UP000245771"/>
    </source>
</evidence>
<feature type="region of interest" description="Disordered" evidence="1">
    <location>
        <begin position="682"/>
        <end position="724"/>
    </location>
</feature>
<proteinExistence type="predicted"/>
<dbReference type="OrthoDB" id="24630at2759"/>
<dbReference type="GeneID" id="37019756"/>
<dbReference type="AlphaFoldDB" id="A0A316V5I6"/>
<reference evidence="2 3" key="1">
    <citation type="journal article" date="2018" name="Mol. Biol. Evol.">
        <title>Broad Genomic Sampling Reveals a Smut Pathogenic Ancestry of the Fungal Clade Ustilaginomycotina.</title>
        <authorList>
            <person name="Kijpornyongpan T."/>
            <person name="Mondo S.J."/>
            <person name="Barry K."/>
            <person name="Sandor L."/>
            <person name="Lee J."/>
            <person name="Lipzen A."/>
            <person name="Pangilinan J."/>
            <person name="LaButti K."/>
            <person name="Hainaut M."/>
            <person name="Henrissat B."/>
            <person name="Grigoriev I.V."/>
            <person name="Spatafora J.W."/>
            <person name="Aime M.C."/>
        </authorList>
    </citation>
    <scope>NUCLEOTIDE SEQUENCE [LARGE SCALE GENOMIC DNA]</scope>
    <source>
        <strain evidence="2 3">MCA 3882</strain>
    </source>
</reference>
<dbReference type="RefSeq" id="XP_025352073.1">
    <property type="nucleotide sequence ID" value="XM_025497975.1"/>
</dbReference>
<evidence type="ECO:0000256" key="1">
    <source>
        <dbReference type="SAM" id="MobiDB-lite"/>
    </source>
</evidence>
<feature type="compositionally biased region" description="Polar residues" evidence="1">
    <location>
        <begin position="683"/>
        <end position="703"/>
    </location>
</feature>
<sequence length="1000" mass="108360">MAYGQVEQGISPLISLLRIIFSQADLIISLAGPTEAERDRKITFYDEIVPISIRLRIPASNRTLPAPSDDSLPNFNIPLTVPDANDDEYDEGEEYGQRSQKPPLLLALLLSFLRVNVEAAYVPPRLQRSATNIFSHAETESSSSTQLIASVAEDDTAYQSVRLQGLDANMEATRMFSSTWMGNAIPPKSNIKKPSSGKGKEAFAAQAERGRGANVTFTRQGDEEYWTVEWQCQMPVIFLRSRHPNPAIVVNSEVVLQLQASKLSSLAPSLVPVARTTAPEALFLHDLLSPLSEGPSYPDESHTERAARADASLAKLPLGKLPSSVLGSKLVTPARGAKDVGKLIEEKLQLANGDMGDAEEYNSLKQGRRDLTDEGLMNIGENDGINEDPGLGEDLMVVKRSARKALDVRSAVQVRMRTTNIAGVGEGFGQNTSSDGDNGILPTLVLCVEIENPANSGIRFRMDDISVQATLPSEVQSGGNLHPSARIHVEANQIGEAVKSMVIGQGSQHNLLYRVDFSLPYMDGSLSTSDLDPVALAAETQRTITIELFGHPVLLQKVIANGVVSSEDFSPAESFTSTWSCTLDFATQIQSLILQERIAEGAGGFTLGPRTVDLSGSYDTLYEEPTPEPVKPKETKNTPTPLPIALAQKRMASAQGSPKTPLPRSSSMINNSIQSAPIRPSISRATTDTRTPSTSVGTVTLRDSPSIHRPNLRSATGGTNVSDSFVPLQQRAPDLEQSLVERGRGSLNYLRKDSQIAAMPSSMVGPSLLARARRNRQASLLASGNYGKYDNMEPNRSTSGARRSTLLSHAPYYTSGTQSKPFIRHGRLESSSLHIKNALSGSQNFDPSALPIFPLGSKANWSRLPTLVQQSGKEQGLLIEIKALYESPIGDEDDSKKELDVQVQIDNRSDFTRTVLLQWNRNAFVNKDGTASKMTFLPDDDAAQVGPIPPGQAELVVLRISTLSLVKDQGFVIPPLMLTDVESGMQQTLICVQNIVHTAS</sequence>
<accession>A0A316V5I6</accession>
<organism evidence="2 3">
    <name type="scientific">Meira miltonrushii</name>
    <dbReference type="NCBI Taxonomy" id="1280837"/>
    <lineage>
        <taxon>Eukaryota</taxon>
        <taxon>Fungi</taxon>
        <taxon>Dikarya</taxon>
        <taxon>Basidiomycota</taxon>
        <taxon>Ustilaginomycotina</taxon>
        <taxon>Exobasidiomycetes</taxon>
        <taxon>Exobasidiales</taxon>
        <taxon>Brachybasidiaceae</taxon>
        <taxon>Meira</taxon>
    </lineage>
</organism>
<gene>
    <name evidence="2" type="ORF">FA14DRAFT_158583</name>
</gene>
<dbReference type="InParanoid" id="A0A316V5I6"/>
<feature type="compositionally biased region" description="Polar residues" evidence="1">
    <location>
        <begin position="713"/>
        <end position="723"/>
    </location>
</feature>
<dbReference type="EMBL" id="KZ819607">
    <property type="protein sequence ID" value="PWN31771.1"/>
    <property type="molecule type" value="Genomic_DNA"/>
</dbReference>
<name>A0A316V5I6_9BASI</name>
<protein>
    <submittedName>
        <fullName evidence="2">Uncharacterized protein</fullName>
    </submittedName>
</protein>
<evidence type="ECO:0000313" key="2">
    <source>
        <dbReference type="EMBL" id="PWN31771.1"/>
    </source>
</evidence>